<proteinExistence type="predicted"/>
<dbReference type="Proteomes" id="UP001358586">
    <property type="component" value="Chromosome 12"/>
</dbReference>
<dbReference type="EMBL" id="JARKNE010000012">
    <property type="protein sequence ID" value="KAK5775304.1"/>
    <property type="molecule type" value="Genomic_DNA"/>
</dbReference>
<organism evidence="1 2">
    <name type="scientific">Gossypium arboreum</name>
    <name type="common">Tree cotton</name>
    <name type="synonym">Gossypium nanking</name>
    <dbReference type="NCBI Taxonomy" id="29729"/>
    <lineage>
        <taxon>Eukaryota</taxon>
        <taxon>Viridiplantae</taxon>
        <taxon>Streptophyta</taxon>
        <taxon>Embryophyta</taxon>
        <taxon>Tracheophyta</taxon>
        <taxon>Spermatophyta</taxon>
        <taxon>Magnoliopsida</taxon>
        <taxon>eudicotyledons</taxon>
        <taxon>Gunneridae</taxon>
        <taxon>Pentapetalae</taxon>
        <taxon>rosids</taxon>
        <taxon>malvids</taxon>
        <taxon>Malvales</taxon>
        <taxon>Malvaceae</taxon>
        <taxon>Malvoideae</taxon>
        <taxon>Gossypium</taxon>
    </lineage>
</organism>
<comment type="caution">
    <text evidence="1">The sequence shown here is derived from an EMBL/GenBank/DDBJ whole genome shotgun (WGS) entry which is preliminary data.</text>
</comment>
<evidence type="ECO:0000313" key="2">
    <source>
        <dbReference type="Proteomes" id="UP001358586"/>
    </source>
</evidence>
<evidence type="ECO:0000313" key="1">
    <source>
        <dbReference type="EMBL" id="KAK5775304.1"/>
    </source>
</evidence>
<name>A0ABR0MMV2_GOSAR</name>
<keyword evidence="2" id="KW-1185">Reference proteome</keyword>
<protein>
    <submittedName>
        <fullName evidence="1">Uncharacterized protein</fullName>
    </submittedName>
</protein>
<sequence>MPHIAVVLGSLLDAILRIGYLPSIRISTEPERSHTHSGDGSYHPELRVNDYFPGSSGQGYHSEFDIFSLVPPQYNTPLGLYPPYYSTPPGSYPPQYSTPPGSSSSMAFGAYDFSYMFRTPHLQLKRMLIAVITSNMNVNP</sequence>
<reference evidence="1 2" key="1">
    <citation type="submission" date="2023-03" db="EMBL/GenBank/DDBJ databases">
        <title>WGS of Gossypium arboreum.</title>
        <authorList>
            <person name="Yu D."/>
        </authorList>
    </citation>
    <scope>NUCLEOTIDE SEQUENCE [LARGE SCALE GENOMIC DNA]</scope>
    <source>
        <tissue evidence="1">Leaf</tissue>
    </source>
</reference>
<gene>
    <name evidence="1" type="ORF">PVK06_043177</name>
</gene>
<accession>A0ABR0MMV2</accession>